<dbReference type="Proteomes" id="UP001479436">
    <property type="component" value="Unassembled WGS sequence"/>
</dbReference>
<dbReference type="InterPro" id="IPR002921">
    <property type="entry name" value="Fungal_lipase-type"/>
</dbReference>
<name>A0ABR2W031_9FUNG</name>
<dbReference type="PANTHER" id="PTHR45856:SF24">
    <property type="entry name" value="FUNGAL LIPASE-LIKE DOMAIN-CONTAINING PROTEIN"/>
    <property type="match status" value="1"/>
</dbReference>
<gene>
    <name evidence="2" type="ORF">K7432_007433</name>
</gene>
<protein>
    <recommendedName>
        <fullName evidence="1">Fungal lipase-type domain-containing protein</fullName>
    </recommendedName>
</protein>
<dbReference type="Pfam" id="PF01764">
    <property type="entry name" value="Lipase_3"/>
    <property type="match status" value="1"/>
</dbReference>
<dbReference type="PANTHER" id="PTHR45856">
    <property type="entry name" value="ALPHA/BETA-HYDROLASES SUPERFAMILY PROTEIN"/>
    <property type="match status" value="1"/>
</dbReference>
<feature type="domain" description="Fungal lipase-type" evidence="1">
    <location>
        <begin position="23"/>
        <end position="190"/>
    </location>
</feature>
<dbReference type="SUPFAM" id="SSF53474">
    <property type="entry name" value="alpha/beta-Hydrolases"/>
    <property type="match status" value="1"/>
</dbReference>
<evidence type="ECO:0000313" key="2">
    <source>
        <dbReference type="EMBL" id="KAK9711998.1"/>
    </source>
</evidence>
<comment type="caution">
    <text evidence="2">The sequence shown here is derived from an EMBL/GenBank/DDBJ whole genome shotgun (WGS) entry which is preliminary data.</text>
</comment>
<dbReference type="CDD" id="cd00519">
    <property type="entry name" value="Lipase_3"/>
    <property type="match status" value="1"/>
</dbReference>
<dbReference type="Gene3D" id="3.40.50.1820">
    <property type="entry name" value="alpha/beta hydrolase"/>
    <property type="match status" value="1"/>
</dbReference>
<sequence length="316" mass="34878">MKVVGGGPYCGVFVGKTPKPYIVVVFKGTSPFDSAEWLSDATLSRTQASSYVYGEVHSGFFNKLFPQQSAIGRVKRSSPYAEILNCLYKVASEFQSTGGSVVDIPVWVTGHSLGAALASLFFARLMKSKGDLNHEKTGLVLKDGYTFGCPALGDGRFASEFASHTNLPIANPSILWRVVNDADIVTRVPSGNDDLDTLRFFSSSVLTNYAHIGQSLRIFSDGRNPNLQSTRFSSTIFVPNLITGDGTSVPRILWHFVRDFLPVGISWDFPALEDVNIITIGELLVPKIFADHYPSRYFWSLKKSQEYLTRVPRSQD</sequence>
<evidence type="ECO:0000259" key="1">
    <source>
        <dbReference type="Pfam" id="PF01764"/>
    </source>
</evidence>
<evidence type="ECO:0000313" key="3">
    <source>
        <dbReference type="Proteomes" id="UP001479436"/>
    </source>
</evidence>
<accession>A0ABR2W031</accession>
<keyword evidence="3" id="KW-1185">Reference proteome</keyword>
<reference evidence="2 3" key="1">
    <citation type="submission" date="2023-04" db="EMBL/GenBank/DDBJ databases">
        <title>Genome of Basidiobolus ranarum AG-B5.</title>
        <authorList>
            <person name="Stajich J.E."/>
            <person name="Carter-House D."/>
            <person name="Gryganskyi A."/>
        </authorList>
    </citation>
    <scope>NUCLEOTIDE SEQUENCE [LARGE SCALE GENOMIC DNA]</scope>
    <source>
        <strain evidence="2 3">AG-B5</strain>
    </source>
</reference>
<dbReference type="EMBL" id="JASJQH010007242">
    <property type="protein sequence ID" value="KAK9711998.1"/>
    <property type="molecule type" value="Genomic_DNA"/>
</dbReference>
<dbReference type="InterPro" id="IPR029058">
    <property type="entry name" value="AB_hydrolase_fold"/>
</dbReference>
<organism evidence="2 3">
    <name type="scientific">Basidiobolus ranarum</name>
    <dbReference type="NCBI Taxonomy" id="34480"/>
    <lineage>
        <taxon>Eukaryota</taxon>
        <taxon>Fungi</taxon>
        <taxon>Fungi incertae sedis</taxon>
        <taxon>Zoopagomycota</taxon>
        <taxon>Entomophthoromycotina</taxon>
        <taxon>Basidiobolomycetes</taxon>
        <taxon>Basidiobolales</taxon>
        <taxon>Basidiobolaceae</taxon>
        <taxon>Basidiobolus</taxon>
    </lineage>
</organism>
<proteinExistence type="predicted"/>
<dbReference type="InterPro" id="IPR051218">
    <property type="entry name" value="Sec_MonoDiacylglyc_Lipase"/>
</dbReference>